<dbReference type="SMART" id="SM00028">
    <property type="entry name" value="TPR"/>
    <property type="match status" value="5"/>
</dbReference>
<feature type="repeat" description="TPR" evidence="3">
    <location>
        <begin position="991"/>
        <end position="1024"/>
    </location>
</feature>
<dbReference type="PANTHER" id="PTHR45641">
    <property type="entry name" value="TETRATRICOPEPTIDE REPEAT PROTEIN (AFU_ORTHOLOGUE AFUA_6G03870)"/>
    <property type="match status" value="1"/>
</dbReference>
<dbReference type="SMART" id="SM00382">
    <property type="entry name" value="AAA"/>
    <property type="match status" value="1"/>
</dbReference>
<evidence type="ECO:0000313" key="7">
    <source>
        <dbReference type="Proteomes" id="UP000187209"/>
    </source>
</evidence>
<feature type="region of interest" description="Disordered" evidence="4">
    <location>
        <begin position="107"/>
        <end position="127"/>
    </location>
</feature>
<dbReference type="InterPro" id="IPR011990">
    <property type="entry name" value="TPR-like_helical_dom_sf"/>
</dbReference>
<evidence type="ECO:0000256" key="3">
    <source>
        <dbReference type="PROSITE-ProRule" id="PRU00339"/>
    </source>
</evidence>
<evidence type="ECO:0000313" key="6">
    <source>
        <dbReference type="EMBL" id="OMJ68323.1"/>
    </source>
</evidence>
<dbReference type="EMBL" id="MPUH01001349">
    <property type="protein sequence ID" value="OMJ68323.1"/>
    <property type="molecule type" value="Genomic_DNA"/>
</dbReference>
<evidence type="ECO:0000256" key="4">
    <source>
        <dbReference type="SAM" id="MobiDB-lite"/>
    </source>
</evidence>
<dbReference type="SUPFAM" id="SSF48452">
    <property type="entry name" value="TPR-like"/>
    <property type="match status" value="1"/>
</dbReference>
<dbReference type="Proteomes" id="UP000187209">
    <property type="component" value="Unassembled WGS sequence"/>
</dbReference>
<dbReference type="GO" id="GO:0016887">
    <property type="term" value="F:ATP hydrolysis activity"/>
    <property type="evidence" value="ECO:0007669"/>
    <property type="project" value="InterPro"/>
</dbReference>
<evidence type="ECO:0000256" key="2">
    <source>
        <dbReference type="ARBA" id="ARBA00022803"/>
    </source>
</evidence>
<dbReference type="InterPro" id="IPR049945">
    <property type="entry name" value="AAA_22"/>
</dbReference>
<accession>A0A1R2AUX3</accession>
<dbReference type="Pfam" id="PF13401">
    <property type="entry name" value="AAA_22"/>
    <property type="match status" value="1"/>
</dbReference>
<dbReference type="Pfam" id="PF13424">
    <property type="entry name" value="TPR_12"/>
    <property type="match status" value="2"/>
</dbReference>
<keyword evidence="2 3" id="KW-0802">TPR repeat</keyword>
<dbReference type="AlphaFoldDB" id="A0A1R2AUX3"/>
<dbReference type="SUPFAM" id="SSF52540">
    <property type="entry name" value="P-loop containing nucleoside triphosphate hydrolases"/>
    <property type="match status" value="1"/>
</dbReference>
<dbReference type="OrthoDB" id="381520at2759"/>
<organism evidence="6 7">
    <name type="scientific">Stentor coeruleus</name>
    <dbReference type="NCBI Taxonomy" id="5963"/>
    <lineage>
        <taxon>Eukaryota</taxon>
        <taxon>Sar</taxon>
        <taxon>Alveolata</taxon>
        <taxon>Ciliophora</taxon>
        <taxon>Postciliodesmatophora</taxon>
        <taxon>Heterotrichea</taxon>
        <taxon>Heterotrichida</taxon>
        <taxon>Stentoridae</taxon>
        <taxon>Stentor</taxon>
    </lineage>
</organism>
<dbReference type="InterPro" id="IPR019734">
    <property type="entry name" value="TPR_rpt"/>
</dbReference>
<keyword evidence="1" id="KW-0677">Repeat</keyword>
<feature type="repeat" description="TPR" evidence="3">
    <location>
        <begin position="867"/>
        <end position="900"/>
    </location>
</feature>
<dbReference type="InterPro" id="IPR027417">
    <property type="entry name" value="P-loop_NTPase"/>
</dbReference>
<dbReference type="Gene3D" id="3.40.50.300">
    <property type="entry name" value="P-loop containing nucleotide triphosphate hydrolases"/>
    <property type="match status" value="1"/>
</dbReference>
<evidence type="ECO:0000259" key="5">
    <source>
        <dbReference type="SMART" id="SM00382"/>
    </source>
</evidence>
<feature type="repeat" description="TPR" evidence="3">
    <location>
        <begin position="907"/>
        <end position="940"/>
    </location>
</feature>
<gene>
    <name evidence="6" type="ORF">SteCoe_34257</name>
</gene>
<feature type="domain" description="AAA+ ATPase" evidence="5">
    <location>
        <begin position="507"/>
        <end position="646"/>
    </location>
</feature>
<dbReference type="Pfam" id="PF13176">
    <property type="entry name" value="TPR_7"/>
    <property type="match status" value="1"/>
</dbReference>
<feature type="repeat" description="TPR" evidence="3">
    <location>
        <begin position="949"/>
        <end position="982"/>
    </location>
</feature>
<dbReference type="Gene3D" id="1.25.40.10">
    <property type="entry name" value="Tetratricopeptide repeat domain"/>
    <property type="match status" value="2"/>
</dbReference>
<dbReference type="PROSITE" id="PS50005">
    <property type="entry name" value="TPR"/>
    <property type="match status" value="4"/>
</dbReference>
<evidence type="ECO:0000256" key="1">
    <source>
        <dbReference type="ARBA" id="ARBA00022737"/>
    </source>
</evidence>
<reference evidence="6 7" key="1">
    <citation type="submission" date="2016-11" db="EMBL/GenBank/DDBJ databases">
        <title>The macronuclear genome of Stentor coeruleus: a giant cell with tiny introns.</title>
        <authorList>
            <person name="Slabodnick M."/>
            <person name="Ruby J.G."/>
            <person name="Reiff S.B."/>
            <person name="Swart E.C."/>
            <person name="Gosai S."/>
            <person name="Prabakaran S."/>
            <person name="Witkowska E."/>
            <person name="Larue G.E."/>
            <person name="Fisher S."/>
            <person name="Freeman R.M."/>
            <person name="Gunawardena J."/>
            <person name="Chu W."/>
            <person name="Stover N.A."/>
            <person name="Gregory B.D."/>
            <person name="Nowacki M."/>
            <person name="Derisi J."/>
            <person name="Roy S.W."/>
            <person name="Marshall W.F."/>
            <person name="Sood P."/>
        </authorList>
    </citation>
    <scope>NUCLEOTIDE SEQUENCE [LARGE SCALE GENOMIC DNA]</scope>
    <source>
        <strain evidence="6">WM001</strain>
    </source>
</reference>
<sequence>MVDNGAELHTWEVAFKYLIKIFNKNGTLNSEVTDLQKNRKALHPIFCPSGNFLSFLPSSASIRYFKITPETLILTYTGGLLGGGVCCSSKKSVQAFSSVPANHVNVVPKEPENKSPLATDPEKFTPLTSSEKTELNNRYEMLHKENSQNSASLDKQFTEAMQIANRVSEQVIYASVSFYDLKLLMKISKVSKPFAVACELGKNFASSEFLNSPMCLGQRLKLIRVIRKYVVQDFVENRDKILKNEEMSILVKNLNEASIALENQHRLLEFVTLLEINAVRNLIERSRSTIDWWEKVAFECKEVLEVSINPQNNISQNIKKISEYFNKNWKKLNGYFTEYFIYMSLYDKSSGQQDLLEEVIRSQLKSFPDIPYEEQAALLSYIEKWIHSNKIRGKYIEEFLQSFETICSNSNWKVRIQACYLLRVLRGLKDEGIKQKAFDLSETRIKVENDEKVLAILKMPTIYSVSKKTDVKVNMVDLLDFGKIVSREGEIAQITNFFKRKPESGEQRHIVVLCGSSGIGKTATALKYAREKSASYSFIIQINCESENTIVTTYSGYAHIKKILEKDDKNAFAKLKSYLQGLTKTGLIILDDAQNFESIKEYLVDNKNIDFLATSRNANWQNKVMVSELSIEASVTALQIRLNSFEESQAQKLICEKIGGIPLTIKRVAGDILKLKTTAQSYLADFPNKLIKNQAFDLVTESLISNLPNEALEILRIIAHCAPKRIPSRMIKTVFLKSNSKSNWLKGKSALINYYFITFGELTWSIDQATSEILLKHISNEHKHQLINYLYEFFIVDPHKPELFHNILELLPHAEKILSHPPENTKEIELLAYISRAYTLVVRDSQIALIYAEKAVGALEPIKGENERAYFKLGEVFREIGKYDRSDELLRQSLSVLDNNPGTKLLADAYFALGLLYKHQILYEKSKEWFIKSLEIQEKILSPMHSDLAFTYTYIGMIFKDLGKYDQSEEYLMKALRIQEHIYQSNDPALASAYNYLGSMYRSRGKLEQSEYYLLKCLKIQENILDPLHPALAVTYNVLGKLYTDLKKWDKGEEYYLKCLHVRESLLEVKHAHLVITYQNIAIFYQKMGDLNKSEFYKSKAC</sequence>
<dbReference type="PANTHER" id="PTHR45641:SF19">
    <property type="entry name" value="NEPHROCYSTIN-3"/>
    <property type="match status" value="1"/>
</dbReference>
<protein>
    <recommendedName>
        <fullName evidence="5">AAA+ ATPase domain-containing protein</fullName>
    </recommendedName>
</protein>
<keyword evidence="7" id="KW-1185">Reference proteome</keyword>
<proteinExistence type="predicted"/>
<comment type="caution">
    <text evidence="6">The sequence shown here is derived from an EMBL/GenBank/DDBJ whole genome shotgun (WGS) entry which is preliminary data.</text>
</comment>
<dbReference type="InterPro" id="IPR003593">
    <property type="entry name" value="AAA+_ATPase"/>
</dbReference>
<name>A0A1R2AUX3_9CILI</name>